<organism evidence="7 8">
    <name type="scientific">Tsukamurella pulmonis</name>
    <dbReference type="NCBI Taxonomy" id="47312"/>
    <lineage>
        <taxon>Bacteria</taxon>
        <taxon>Bacillati</taxon>
        <taxon>Actinomycetota</taxon>
        <taxon>Actinomycetes</taxon>
        <taxon>Mycobacteriales</taxon>
        <taxon>Tsukamurellaceae</taxon>
        <taxon>Tsukamurella</taxon>
    </lineage>
</organism>
<dbReference type="PANTHER" id="PTHR32308:SF10">
    <property type="entry name" value="CITRATE LYASE SUBUNIT BETA"/>
    <property type="match status" value="1"/>
</dbReference>
<feature type="binding site" evidence="5">
    <location>
        <position position="154"/>
    </location>
    <ligand>
        <name>Mg(2+)</name>
        <dbReference type="ChEBI" id="CHEBI:18420"/>
    </ligand>
</feature>
<dbReference type="AlphaFoldDB" id="A0A1H1H8H5"/>
<keyword evidence="7" id="KW-0456">Lyase</keyword>
<protein>
    <submittedName>
        <fullName evidence="7">Citrate lyase subunit beta / citryl-CoA lyase</fullName>
    </submittedName>
</protein>
<evidence type="ECO:0000313" key="7">
    <source>
        <dbReference type="EMBL" id="SDR21720.1"/>
    </source>
</evidence>
<evidence type="ECO:0000256" key="3">
    <source>
        <dbReference type="ARBA" id="ARBA00022842"/>
    </source>
</evidence>
<dbReference type="STRING" id="47312.SAMN04489765_3910"/>
<evidence type="ECO:0000256" key="5">
    <source>
        <dbReference type="PIRSR" id="PIRSR015582-2"/>
    </source>
</evidence>
<dbReference type="InterPro" id="IPR015813">
    <property type="entry name" value="Pyrv/PenolPyrv_kinase-like_dom"/>
</dbReference>
<dbReference type="InterPro" id="IPR011206">
    <property type="entry name" value="Citrate_lyase_beta/mcl1/mcl2"/>
</dbReference>
<dbReference type="Proteomes" id="UP000183053">
    <property type="component" value="Unassembled WGS sequence"/>
</dbReference>
<comment type="cofactor">
    <cofactor evidence="1">
        <name>Mg(2+)</name>
        <dbReference type="ChEBI" id="CHEBI:18420"/>
    </cofactor>
</comment>
<gene>
    <name evidence="7" type="ORF">SAMN04489765_3910</name>
</gene>
<proteinExistence type="predicted"/>
<dbReference type="GO" id="GO:0016829">
    <property type="term" value="F:lyase activity"/>
    <property type="evidence" value="ECO:0007669"/>
    <property type="project" value="UniProtKB-KW"/>
</dbReference>
<dbReference type="OrthoDB" id="5172636at2"/>
<dbReference type="SUPFAM" id="SSF51621">
    <property type="entry name" value="Phosphoenolpyruvate/pyruvate domain"/>
    <property type="match status" value="1"/>
</dbReference>
<evidence type="ECO:0000313" key="8">
    <source>
        <dbReference type="Proteomes" id="UP000183053"/>
    </source>
</evidence>
<dbReference type="GO" id="GO:0006107">
    <property type="term" value="P:oxaloacetate metabolic process"/>
    <property type="evidence" value="ECO:0007669"/>
    <property type="project" value="TreeGrafter"/>
</dbReference>
<feature type="domain" description="HpcH/HpaI aldolase/citrate lyase" evidence="6">
    <location>
        <begin position="23"/>
        <end position="227"/>
    </location>
</feature>
<sequence>MPHPFAHHDDLTAPAWQPPGPAILFCPADRPERYAKAAERADAVILDLEDAVTADARPAAREALIDNDLDPATTIVRVNAFGTYDFAEDIEALRRTAYRVVMLAKTESAHQLDRLAQVDGLQVIALIETPLGAVNVNEIAAHPRCIGLMWGAEDLVAAMGGRSSRFADQTYRDVPRHVRSATRLAAAAHGKFALDAVHIDIADTEGLAAEAEDAVALGFAATVCIHPSQAAVIRAAYRPTDDEIAWAREVLEAEAGNNGVYQVRGQMIDAPLLAQARAIVARAD</sequence>
<dbReference type="Gene3D" id="3.20.20.60">
    <property type="entry name" value="Phosphoenolpyruvate-binding domains"/>
    <property type="match status" value="1"/>
</dbReference>
<evidence type="ECO:0000256" key="2">
    <source>
        <dbReference type="ARBA" id="ARBA00022723"/>
    </source>
</evidence>
<keyword evidence="3 5" id="KW-0460">Magnesium</keyword>
<evidence type="ECO:0000256" key="4">
    <source>
        <dbReference type="PIRSR" id="PIRSR015582-1"/>
    </source>
</evidence>
<dbReference type="GO" id="GO:0000287">
    <property type="term" value="F:magnesium ion binding"/>
    <property type="evidence" value="ECO:0007669"/>
    <property type="project" value="TreeGrafter"/>
</dbReference>
<dbReference type="PANTHER" id="PTHR32308">
    <property type="entry name" value="LYASE BETA SUBUNIT, PUTATIVE (AFU_ORTHOLOGUE AFUA_4G13030)-RELATED"/>
    <property type="match status" value="1"/>
</dbReference>
<dbReference type="Pfam" id="PF03328">
    <property type="entry name" value="HpcH_HpaI"/>
    <property type="match status" value="1"/>
</dbReference>
<feature type="binding site" evidence="5">
    <location>
        <position position="128"/>
    </location>
    <ligand>
        <name>Mg(2+)</name>
        <dbReference type="ChEBI" id="CHEBI:18420"/>
    </ligand>
</feature>
<accession>A0A1H1H8H5</accession>
<evidence type="ECO:0000259" key="6">
    <source>
        <dbReference type="Pfam" id="PF03328"/>
    </source>
</evidence>
<dbReference type="InterPro" id="IPR040442">
    <property type="entry name" value="Pyrv_kinase-like_dom_sf"/>
</dbReference>
<keyword evidence="8" id="KW-1185">Reference proteome</keyword>
<dbReference type="RefSeq" id="WP_068564552.1">
    <property type="nucleotide sequence ID" value="NZ_FNLF01000002.1"/>
</dbReference>
<keyword evidence="2 5" id="KW-0479">Metal-binding</keyword>
<dbReference type="EMBL" id="FNLF01000002">
    <property type="protein sequence ID" value="SDR21720.1"/>
    <property type="molecule type" value="Genomic_DNA"/>
</dbReference>
<evidence type="ECO:0000256" key="1">
    <source>
        <dbReference type="ARBA" id="ARBA00001946"/>
    </source>
</evidence>
<reference evidence="8" key="1">
    <citation type="submission" date="2016-10" db="EMBL/GenBank/DDBJ databases">
        <authorList>
            <person name="Varghese N."/>
            <person name="Submissions S."/>
        </authorList>
    </citation>
    <scope>NUCLEOTIDE SEQUENCE [LARGE SCALE GENOMIC DNA]</scope>
    <source>
        <strain evidence="8">DSM 44142</strain>
    </source>
</reference>
<dbReference type="InterPro" id="IPR005000">
    <property type="entry name" value="Aldolase/citrate-lyase_domain"/>
</dbReference>
<feature type="binding site" evidence="4">
    <location>
        <position position="128"/>
    </location>
    <ligand>
        <name>substrate</name>
    </ligand>
</feature>
<feature type="binding site" evidence="4">
    <location>
        <position position="77"/>
    </location>
    <ligand>
        <name>substrate</name>
    </ligand>
</feature>
<dbReference type="PIRSF" id="PIRSF015582">
    <property type="entry name" value="Cit_lyase_B"/>
    <property type="match status" value="1"/>
</dbReference>
<name>A0A1H1H8H5_9ACTN</name>